<feature type="domain" description="KRAB" evidence="1">
    <location>
        <begin position="8"/>
        <end position="79"/>
    </location>
</feature>
<dbReference type="InterPro" id="IPR001909">
    <property type="entry name" value="KRAB"/>
</dbReference>
<dbReference type="SUPFAM" id="SSF109640">
    <property type="entry name" value="KRAB domain (Kruppel-associated box)"/>
    <property type="match status" value="1"/>
</dbReference>
<reference evidence="2 3" key="1">
    <citation type="submission" date="2021-02" db="EMBL/GenBank/DDBJ databases">
        <title>Safari Cat Assemblies.</title>
        <authorList>
            <person name="Bredemeyer K.R."/>
            <person name="Murphy W.J."/>
        </authorList>
    </citation>
    <scope>NUCLEOTIDE SEQUENCE [LARGE SCALE GENOMIC DNA]</scope>
</reference>
<evidence type="ECO:0000313" key="3">
    <source>
        <dbReference type="Proteomes" id="UP000823872"/>
    </source>
</evidence>
<reference evidence="2" key="2">
    <citation type="submission" date="2025-08" db="UniProtKB">
        <authorList>
            <consortium name="Ensembl"/>
        </authorList>
    </citation>
    <scope>IDENTIFICATION</scope>
    <source>
        <strain evidence="2">breed Abyssinian</strain>
    </source>
</reference>
<protein>
    <recommendedName>
        <fullName evidence="1">KRAB domain-containing protein</fullName>
    </recommendedName>
</protein>
<dbReference type="InterPro" id="IPR050169">
    <property type="entry name" value="Krueppel_C2H2_ZnF"/>
</dbReference>
<dbReference type="InterPro" id="IPR036051">
    <property type="entry name" value="KRAB_dom_sf"/>
</dbReference>
<dbReference type="Gene3D" id="6.10.140.140">
    <property type="match status" value="1"/>
</dbReference>
<dbReference type="CDD" id="cd07765">
    <property type="entry name" value="KRAB_A-box"/>
    <property type="match status" value="1"/>
</dbReference>
<name>A0ABI8A0N2_FELCA</name>
<dbReference type="GeneTree" id="ENSGT00940000153165"/>
<organism evidence="2 3">
    <name type="scientific">Felis catus</name>
    <name type="common">Cat</name>
    <name type="synonym">Felis silvestris catus</name>
    <dbReference type="NCBI Taxonomy" id="9685"/>
    <lineage>
        <taxon>Eukaryota</taxon>
        <taxon>Metazoa</taxon>
        <taxon>Chordata</taxon>
        <taxon>Craniata</taxon>
        <taxon>Vertebrata</taxon>
        <taxon>Euteleostomi</taxon>
        <taxon>Mammalia</taxon>
        <taxon>Eutheria</taxon>
        <taxon>Laurasiatheria</taxon>
        <taxon>Carnivora</taxon>
        <taxon>Feliformia</taxon>
        <taxon>Felidae</taxon>
        <taxon>Felinae</taxon>
        <taxon>Felis</taxon>
    </lineage>
</organism>
<dbReference type="PANTHER" id="PTHR23232">
    <property type="entry name" value="KRAB DOMAIN C2H2 ZINC FINGER"/>
    <property type="match status" value="1"/>
</dbReference>
<dbReference type="SMART" id="SM00349">
    <property type="entry name" value="KRAB"/>
    <property type="match status" value="1"/>
</dbReference>
<dbReference type="PROSITE" id="PS50805">
    <property type="entry name" value="KRAB"/>
    <property type="match status" value="1"/>
</dbReference>
<sequence length="142" mass="16526">MASCQGLLTFEDVAIEFSQEELIYLNYSQRELYRDVMLENYGHLLFLGLVVSKPHLVIFLEHKKDVWAVKRKETVATHPDIHGCCMMGNSLIPAFPWKIKNTVMYNVRRKSTFTCCLWLTYNCDVSNHEVIIQGIIICIKVR</sequence>
<dbReference type="Pfam" id="PF01352">
    <property type="entry name" value="KRAB"/>
    <property type="match status" value="1"/>
</dbReference>
<proteinExistence type="predicted"/>
<evidence type="ECO:0000259" key="1">
    <source>
        <dbReference type="PROSITE" id="PS50805"/>
    </source>
</evidence>
<evidence type="ECO:0000313" key="2">
    <source>
        <dbReference type="Ensembl" id="ENSFCTP00005052747.1"/>
    </source>
</evidence>
<dbReference type="Proteomes" id="UP000823872">
    <property type="component" value="Chromosome E2"/>
</dbReference>
<reference evidence="2" key="3">
    <citation type="submission" date="2025-09" db="UniProtKB">
        <authorList>
            <consortium name="Ensembl"/>
        </authorList>
    </citation>
    <scope>IDENTIFICATION</scope>
    <source>
        <strain evidence="2">breed Abyssinian</strain>
    </source>
</reference>
<accession>A0ABI8A0N2</accession>
<dbReference type="PANTHER" id="PTHR23232:SF160">
    <property type="entry name" value="KRAB DOMAIN-CONTAINING PROTEIN"/>
    <property type="match status" value="1"/>
</dbReference>
<dbReference type="Ensembl" id="ENSFCTT00005074932.1">
    <property type="protein sequence ID" value="ENSFCTP00005052747.1"/>
    <property type="gene ID" value="ENSFCTG00005026452.1"/>
</dbReference>
<keyword evidence="3" id="KW-1185">Reference proteome</keyword>